<keyword evidence="2" id="KW-0808">Transferase</keyword>
<dbReference type="Pfam" id="PF05686">
    <property type="entry name" value="Glyco_transf_90"/>
    <property type="match status" value="1"/>
</dbReference>
<dbReference type="Proteomes" id="UP000054270">
    <property type="component" value="Unassembled WGS sequence"/>
</dbReference>
<evidence type="ECO:0000313" key="3">
    <source>
        <dbReference type="Proteomes" id="UP000054270"/>
    </source>
</evidence>
<dbReference type="PANTHER" id="PTHR12203">
    <property type="entry name" value="KDEL LYS-ASP-GLU-LEU CONTAINING - RELATED"/>
    <property type="match status" value="1"/>
</dbReference>
<keyword evidence="3" id="KW-1185">Reference proteome</keyword>
<proteinExistence type="predicted"/>
<gene>
    <name evidence="2" type="ORF">HYPSUDRAFT_139087</name>
</gene>
<dbReference type="EMBL" id="KN817549">
    <property type="protein sequence ID" value="KJA22526.1"/>
    <property type="molecule type" value="Genomic_DNA"/>
</dbReference>
<dbReference type="PANTHER" id="PTHR12203:SF118">
    <property type="entry name" value="BETA-1,2-XYLOSYLTRANSFERASE 1"/>
    <property type="match status" value="1"/>
</dbReference>
<name>A0A0D2P1D3_HYPSF</name>
<dbReference type="SMART" id="SM00672">
    <property type="entry name" value="CAP10"/>
    <property type="match status" value="1"/>
</dbReference>
<feature type="domain" description="Glycosyl transferase CAP10" evidence="1">
    <location>
        <begin position="296"/>
        <end position="542"/>
    </location>
</feature>
<organism evidence="2 3">
    <name type="scientific">Hypholoma sublateritium (strain FD-334 SS-4)</name>
    <dbReference type="NCBI Taxonomy" id="945553"/>
    <lineage>
        <taxon>Eukaryota</taxon>
        <taxon>Fungi</taxon>
        <taxon>Dikarya</taxon>
        <taxon>Basidiomycota</taxon>
        <taxon>Agaricomycotina</taxon>
        <taxon>Agaricomycetes</taxon>
        <taxon>Agaricomycetidae</taxon>
        <taxon>Agaricales</taxon>
        <taxon>Agaricineae</taxon>
        <taxon>Strophariaceae</taxon>
        <taxon>Hypholoma</taxon>
    </lineage>
</organism>
<dbReference type="InterPro" id="IPR051091">
    <property type="entry name" value="O-Glucosyltr/Glycosyltrsf_90"/>
</dbReference>
<reference evidence="3" key="1">
    <citation type="submission" date="2014-04" db="EMBL/GenBank/DDBJ databases">
        <title>Evolutionary Origins and Diversification of the Mycorrhizal Mutualists.</title>
        <authorList>
            <consortium name="DOE Joint Genome Institute"/>
            <consortium name="Mycorrhizal Genomics Consortium"/>
            <person name="Kohler A."/>
            <person name="Kuo A."/>
            <person name="Nagy L.G."/>
            <person name="Floudas D."/>
            <person name="Copeland A."/>
            <person name="Barry K.W."/>
            <person name="Cichocki N."/>
            <person name="Veneault-Fourrey C."/>
            <person name="LaButti K."/>
            <person name="Lindquist E.A."/>
            <person name="Lipzen A."/>
            <person name="Lundell T."/>
            <person name="Morin E."/>
            <person name="Murat C."/>
            <person name="Riley R."/>
            <person name="Ohm R."/>
            <person name="Sun H."/>
            <person name="Tunlid A."/>
            <person name="Henrissat B."/>
            <person name="Grigoriev I.V."/>
            <person name="Hibbett D.S."/>
            <person name="Martin F."/>
        </authorList>
    </citation>
    <scope>NUCLEOTIDE SEQUENCE [LARGE SCALE GENOMIC DNA]</scope>
    <source>
        <strain evidence="3">FD-334 SS-4</strain>
    </source>
</reference>
<dbReference type="InterPro" id="IPR006598">
    <property type="entry name" value="CAP10"/>
</dbReference>
<dbReference type="OMA" id="GWISGCD"/>
<dbReference type="OrthoDB" id="541052at2759"/>
<accession>A0A0D2P1D3</accession>
<evidence type="ECO:0000313" key="2">
    <source>
        <dbReference type="EMBL" id="KJA22526.1"/>
    </source>
</evidence>
<evidence type="ECO:0000259" key="1">
    <source>
        <dbReference type="SMART" id="SM00672"/>
    </source>
</evidence>
<protein>
    <submittedName>
        <fullName evidence="2">Glycosyltransferase family 90 protein</fullName>
    </submittedName>
</protein>
<dbReference type="AlphaFoldDB" id="A0A0D2P1D3"/>
<dbReference type="GO" id="GO:0016740">
    <property type="term" value="F:transferase activity"/>
    <property type="evidence" value="ECO:0007669"/>
    <property type="project" value="UniProtKB-KW"/>
</dbReference>
<sequence length="571" mass="66337">MGTHHYRDDGLVEVNPAGPHPIYELVRRAQKDWEQKTRMASKTLEEAVEEYRRRYKRLPPKGFDDWWSYVKDKNVQLPDEYDQIYRDLEPYWGMDPKDLQTLQRDWEDHTDSFTIGKDSYDDVFTLKNYSIPNDDTSRDGLAKGAYEMTEMMEEVADMLPPFRAVFSPHDNPNLPTDHELKEKALQAARSGTFIDIKNPPEVKLDGWISGCSPRSPARNQVINWGGVPNTAPASTRVKSFIYDHRVSMDPCLHPSHLLLHGQFISHQRGPIPHRFMVPQFSYGPTMLHHDITPAMPINWVEDILPRSDDPPWDARSDARLQWRGSNTGIWHADDTRWDLAQRARLVGWGGDGARGLGLVDEELSVLMPADEDVRVGRPMRARKAQWAPAMVDVAFAGDQINCAPDMCRRLADIFEYRKRHDVVTAGRYKYYIDVDGNGWSSRFKRLITSNALVFKSTVYPEWYTDRVAPWVHYVPIQVDLSDLWDALVFFRGGPSEKGAHDQMAKQIAEDGREWSKTFWRREDMVAYNFRLFLEYSRVMSPERQSLSFDLTMLQERPKERQRAQNSDSERR</sequence>